<sequence>MVSTVNLVSKTSLELGRSSTMENSTKTRSTVLAVYGESSGSASHNYDDGSTGNEADYSMKARAVESNLELFR</sequence>
<evidence type="ECO:0000313" key="3">
    <source>
        <dbReference type="Proteomes" id="UP000298493"/>
    </source>
</evidence>
<name>A0A4Z1PSU3_9PEZI</name>
<dbReference type="EMBL" id="SNSC02000002">
    <property type="protein sequence ID" value="TID26337.1"/>
    <property type="molecule type" value="Genomic_DNA"/>
</dbReference>
<protein>
    <submittedName>
        <fullName evidence="2">Uncharacterized protein</fullName>
    </submittedName>
</protein>
<feature type="region of interest" description="Disordered" evidence="1">
    <location>
        <begin position="1"/>
        <end position="28"/>
    </location>
</feature>
<gene>
    <name evidence="2" type="ORF">E6O75_ATG00830</name>
</gene>
<organism evidence="2 3">
    <name type="scientific">Venturia nashicola</name>
    <dbReference type="NCBI Taxonomy" id="86259"/>
    <lineage>
        <taxon>Eukaryota</taxon>
        <taxon>Fungi</taxon>
        <taxon>Dikarya</taxon>
        <taxon>Ascomycota</taxon>
        <taxon>Pezizomycotina</taxon>
        <taxon>Dothideomycetes</taxon>
        <taxon>Pleosporomycetidae</taxon>
        <taxon>Venturiales</taxon>
        <taxon>Venturiaceae</taxon>
        <taxon>Venturia</taxon>
    </lineage>
</organism>
<keyword evidence="3" id="KW-1185">Reference proteome</keyword>
<comment type="caution">
    <text evidence="2">The sequence shown here is derived from an EMBL/GenBank/DDBJ whole genome shotgun (WGS) entry which is preliminary data.</text>
</comment>
<reference evidence="2 3" key="1">
    <citation type="submission" date="2019-04" db="EMBL/GenBank/DDBJ databases">
        <title>High contiguity whole genome sequence and gene annotation resource for two Venturia nashicola isolates.</title>
        <authorList>
            <person name="Prokchorchik M."/>
            <person name="Won K."/>
            <person name="Lee Y."/>
            <person name="Choi E.D."/>
            <person name="Segonzac C."/>
            <person name="Sohn K.H."/>
        </authorList>
    </citation>
    <scope>NUCLEOTIDE SEQUENCE [LARGE SCALE GENOMIC DNA]</scope>
    <source>
        <strain evidence="2 3">PRI2</strain>
    </source>
</reference>
<evidence type="ECO:0000313" key="2">
    <source>
        <dbReference type="EMBL" id="TID26337.1"/>
    </source>
</evidence>
<accession>A0A4Z1PSU3</accession>
<dbReference type="Proteomes" id="UP000298493">
    <property type="component" value="Unassembled WGS sequence"/>
</dbReference>
<proteinExistence type="predicted"/>
<dbReference type="AlphaFoldDB" id="A0A4Z1PSU3"/>
<evidence type="ECO:0000256" key="1">
    <source>
        <dbReference type="SAM" id="MobiDB-lite"/>
    </source>
</evidence>